<dbReference type="eggNOG" id="ENOG502S5F8">
    <property type="taxonomic scope" value="Eukaryota"/>
</dbReference>
<evidence type="ECO:0000313" key="3">
    <source>
        <dbReference type="Proteomes" id="UP000001876"/>
    </source>
</evidence>
<dbReference type="EMBL" id="GG663752">
    <property type="protein sequence ID" value="EEH51160.1"/>
    <property type="molecule type" value="Genomic_DNA"/>
</dbReference>
<keyword evidence="1" id="KW-1133">Transmembrane helix</keyword>
<keyword evidence="1" id="KW-0812">Transmembrane</keyword>
<feature type="transmembrane region" description="Helical" evidence="1">
    <location>
        <begin position="35"/>
        <end position="52"/>
    </location>
</feature>
<dbReference type="STRING" id="564608.C1NA05"/>
<dbReference type="GeneID" id="9690146"/>
<name>C1NA05_MICPC</name>
<reference evidence="2 3" key="1">
    <citation type="journal article" date="2009" name="Science">
        <title>Green evolution and dynamic adaptations revealed by genomes of the marine picoeukaryotes Micromonas.</title>
        <authorList>
            <person name="Worden A.Z."/>
            <person name="Lee J.H."/>
            <person name="Mock T."/>
            <person name="Rouze P."/>
            <person name="Simmons M.P."/>
            <person name="Aerts A.L."/>
            <person name="Allen A.E."/>
            <person name="Cuvelier M.L."/>
            <person name="Derelle E."/>
            <person name="Everett M.V."/>
            <person name="Foulon E."/>
            <person name="Grimwood J."/>
            <person name="Gundlach H."/>
            <person name="Henrissat B."/>
            <person name="Napoli C."/>
            <person name="McDonald S.M."/>
            <person name="Parker M.S."/>
            <person name="Rombauts S."/>
            <person name="Salamov A."/>
            <person name="Von Dassow P."/>
            <person name="Badger J.H."/>
            <person name="Coutinho P.M."/>
            <person name="Demir E."/>
            <person name="Dubchak I."/>
            <person name="Gentemann C."/>
            <person name="Eikrem W."/>
            <person name="Gready J.E."/>
            <person name="John U."/>
            <person name="Lanier W."/>
            <person name="Lindquist E.A."/>
            <person name="Lucas S."/>
            <person name="Mayer K.F."/>
            <person name="Moreau H."/>
            <person name="Not F."/>
            <person name="Otillar R."/>
            <person name="Panaud O."/>
            <person name="Pangilinan J."/>
            <person name="Paulsen I."/>
            <person name="Piegu B."/>
            <person name="Poliakov A."/>
            <person name="Robbens S."/>
            <person name="Schmutz J."/>
            <person name="Toulza E."/>
            <person name="Wyss T."/>
            <person name="Zelensky A."/>
            <person name="Zhou K."/>
            <person name="Armbrust E.V."/>
            <person name="Bhattacharya D."/>
            <person name="Goodenough U.W."/>
            <person name="Van de Peer Y."/>
            <person name="Grigoriev I.V."/>
        </authorList>
    </citation>
    <scope>NUCLEOTIDE SEQUENCE [LARGE SCALE GENOMIC DNA]</scope>
    <source>
        <strain evidence="2 3">CCMP1545</strain>
    </source>
</reference>
<evidence type="ECO:0000313" key="2">
    <source>
        <dbReference type="EMBL" id="EEH51160.1"/>
    </source>
</evidence>
<dbReference type="PANTHER" id="PTHR34286:SF1">
    <property type="entry name" value="TRANSMEMBRANE PROTEIN"/>
    <property type="match status" value="1"/>
</dbReference>
<dbReference type="OrthoDB" id="2100988at2759"/>
<dbReference type="PANTHER" id="PTHR34286">
    <property type="entry name" value="TRANSMEMBRANE PROTEIN"/>
    <property type="match status" value="1"/>
</dbReference>
<evidence type="ECO:0000256" key="1">
    <source>
        <dbReference type="SAM" id="Phobius"/>
    </source>
</evidence>
<protein>
    <submittedName>
        <fullName evidence="2">Predicted protein</fullName>
    </submittedName>
</protein>
<keyword evidence="3" id="KW-1185">Reference proteome</keyword>
<accession>C1NA05</accession>
<proteinExistence type="predicted"/>
<sequence length="83" mass="9067">MGAPPTKFPSGFDTSRVWSPAGGWFADPKAWKRNTAIGFLAAGAAAVAIFSYSRKVEQRPLSPTRRIPSQAWCDNFPEDAPKK</sequence>
<gene>
    <name evidence="2" type="ORF">MICPUCDRAFT_54712</name>
</gene>
<dbReference type="Proteomes" id="UP000001876">
    <property type="component" value="Unassembled WGS sequence"/>
</dbReference>
<dbReference type="AlphaFoldDB" id="C1NA05"/>
<keyword evidence="1" id="KW-0472">Membrane</keyword>
<organism evidence="3">
    <name type="scientific">Micromonas pusilla (strain CCMP1545)</name>
    <name type="common">Picoplanktonic green alga</name>
    <dbReference type="NCBI Taxonomy" id="564608"/>
    <lineage>
        <taxon>Eukaryota</taxon>
        <taxon>Viridiplantae</taxon>
        <taxon>Chlorophyta</taxon>
        <taxon>Mamiellophyceae</taxon>
        <taxon>Mamiellales</taxon>
        <taxon>Mamiellaceae</taxon>
        <taxon>Micromonas</taxon>
    </lineage>
</organism>
<dbReference type="RefSeq" id="XP_003064826.1">
    <property type="nucleotide sequence ID" value="XM_003064780.1"/>
</dbReference>
<dbReference type="OMA" id="CCNMISE"/>
<dbReference type="KEGG" id="mpp:MICPUCDRAFT_54712"/>